<dbReference type="RefSeq" id="WP_241441616.1">
    <property type="nucleotide sequence ID" value="NZ_BSUJ01000001.1"/>
</dbReference>
<reference evidence="3" key="1">
    <citation type="journal article" date="2019" name="Int. J. Syst. Evol. Microbiol.">
        <title>The Global Catalogue of Microorganisms (GCM) 10K type strain sequencing project: providing services to taxonomists for standard genome sequencing and annotation.</title>
        <authorList>
            <consortium name="The Broad Institute Genomics Platform"/>
            <consortium name="The Broad Institute Genome Sequencing Center for Infectious Disease"/>
            <person name="Wu L."/>
            <person name="Ma J."/>
        </authorList>
    </citation>
    <scope>NUCLEOTIDE SEQUENCE [LARGE SCALE GENOMIC DNA]</scope>
    <source>
        <strain evidence="3">NBRC 105830</strain>
    </source>
</reference>
<keyword evidence="3" id="KW-1185">Reference proteome</keyword>
<dbReference type="PANTHER" id="PTHR36302">
    <property type="entry name" value="BLR7088 PROTEIN"/>
    <property type="match status" value="1"/>
</dbReference>
<feature type="compositionally biased region" description="Polar residues" evidence="1">
    <location>
        <begin position="209"/>
        <end position="222"/>
    </location>
</feature>
<evidence type="ECO:0000256" key="1">
    <source>
        <dbReference type="SAM" id="MobiDB-lite"/>
    </source>
</evidence>
<dbReference type="InterPro" id="IPR058248">
    <property type="entry name" value="Lxx211020-like"/>
</dbReference>
<dbReference type="InterPro" id="IPR007410">
    <property type="entry name" value="LpqE-like"/>
</dbReference>
<feature type="region of interest" description="Disordered" evidence="1">
    <location>
        <begin position="194"/>
        <end position="222"/>
    </location>
</feature>
<proteinExistence type="predicted"/>
<comment type="caution">
    <text evidence="2">The sequence shown here is derived from an EMBL/GenBank/DDBJ whole genome shotgun (WGS) entry which is preliminary data.</text>
</comment>
<dbReference type="PANTHER" id="PTHR36302:SF1">
    <property type="entry name" value="COPPER CHAPERONE PCU(A)C"/>
    <property type="match status" value="1"/>
</dbReference>
<dbReference type="SUPFAM" id="SSF110087">
    <property type="entry name" value="DR1885-like metal-binding protein"/>
    <property type="match status" value="1"/>
</dbReference>
<dbReference type="Gene3D" id="2.60.40.1890">
    <property type="entry name" value="PCu(A)C copper chaperone"/>
    <property type="match status" value="1"/>
</dbReference>
<evidence type="ECO:0000313" key="2">
    <source>
        <dbReference type="EMBL" id="GMA21363.1"/>
    </source>
</evidence>
<name>A0ABQ6HU26_9MICO</name>
<accession>A0ABQ6HU26</accession>
<feature type="compositionally biased region" description="Low complexity" evidence="1">
    <location>
        <begin position="7"/>
        <end position="22"/>
    </location>
</feature>
<dbReference type="Pfam" id="PF04314">
    <property type="entry name" value="PCuAC"/>
    <property type="match status" value="1"/>
</dbReference>
<gene>
    <name evidence="2" type="ORF">GCM10025862_33840</name>
</gene>
<evidence type="ECO:0008006" key="4">
    <source>
        <dbReference type="Google" id="ProtNLM"/>
    </source>
</evidence>
<evidence type="ECO:0000313" key="3">
    <source>
        <dbReference type="Proteomes" id="UP001157109"/>
    </source>
</evidence>
<dbReference type="InterPro" id="IPR036182">
    <property type="entry name" value="PCuAC_sf"/>
</dbReference>
<protein>
    <recommendedName>
        <fullName evidence="4">Copper chaperone PCu(A)C</fullName>
    </recommendedName>
</protein>
<feature type="region of interest" description="Disordered" evidence="1">
    <location>
        <begin position="1"/>
        <end position="22"/>
    </location>
</feature>
<sequence>MLRTTHRTISPTSQIRTSSSSGTTRHIRTILVALAAATALGACGQGGVGTTGATSPEIAGAAATASTPTSTDSASSTSGLVISNAWVKATTGTMTGMFGTLTNTTDHPVTVVKATSPGADMVQLHITVKDAGGAMVMKQTHDGFTVPAKGSVELKPGGNHVMLMELRQPVLSGTSTEVTLTTDSGATLRISAPGREFSGAKETYAPGTEGSTGASPAPTSGH</sequence>
<dbReference type="EMBL" id="BSUJ01000001">
    <property type="protein sequence ID" value="GMA21363.1"/>
    <property type="molecule type" value="Genomic_DNA"/>
</dbReference>
<organism evidence="2 3">
    <name type="scientific">Arsenicicoccus piscis</name>
    <dbReference type="NCBI Taxonomy" id="673954"/>
    <lineage>
        <taxon>Bacteria</taxon>
        <taxon>Bacillati</taxon>
        <taxon>Actinomycetota</taxon>
        <taxon>Actinomycetes</taxon>
        <taxon>Micrococcales</taxon>
        <taxon>Intrasporangiaceae</taxon>
        <taxon>Arsenicicoccus</taxon>
    </lineage>
</organism>
<dbReference type="Proteomes" id="UP001157109">
    <property type="component" value="Unassembled WGS sequence"/>
</dbReference>